<dbReference type="SUPFAM" id="SSF49464">
    <property type="entry name" value="Carboxypeptidase regulatory domain-like"/>
    <property type="match status" value="1"/>
</dbReference>
<dbReference type="GO" id="GO:0009279">
    <property type="term" value="C:cell outer membrane"/>
    <property type="evidence" value="ECO:0007669"/>
    <property type="project" value="UniProtKB-SubCell"/>
</dbReference>
<dbReference type="AlphaFoldDB" id="A0A5C7AWX4"/>
<dbReference type="Gene3D" id="2.60.40.1120">
    <property type="entry name" value="Carboxypeptidase-like, regulatory domain"/>
    <property type="match status" value="1"/>
</dbReference>
<keyword evidence="11" id="KW-0675">Receptor</keyword>
<dbReference type="Gene3D" id="2.170.130.10">
    <property type="entry name" value="TonB-dependent receptor, plug domain"/>
    <property type="match status" value="1"/>
</dbReference>
<feature type="domain" description="TonB-dependent receptor plug" evidence="10">
    <location>
        <begin position="136"/>
        <end position="241"/>
    </location>
</feature>
<proteinExistence type="inferred from homology"/>
<dbReference type="GO" id="GO:0044718">
    <property type="term" value="P:siderophore transmembrane transport"/>
    <property type="evidence" value="ECO:0007669"/>
    <property type="project" value="TreeGrafter"/>
</dbReference>
<evidence type="ECO:0000256" key="5">
    <source>
        <dbReference type="ARBA" id="ARBA00022729"/>
    </source>
</evidence>
<dbReference type="InterPro" id="IPR023997">
    <property type="entry name" value="TonB-dep_OMP_SusC/RagA_CS"/>
</dbReference>
<dbReference type="InterPro" id="IPR037066">
    <property type="entry name" value="Plug_dom_sf"/>
</dbReference>
<keyword evidence="3 8" id="KW-1134">Transmembrane beta strand</keyword>
<evidence type="ECO:0000256" key="6">
    <source>
        <dbReference type="ARBA" id="ARBA00023136"/>
    </source>
</evidence>
<evidence type="ECO:0000256" key="1">
    <source>
        <dbReference type="ARBA" id="ARBA00004571"/>
    </source>
</evidence>
<dbReference type="PANTHER" id="PTHR30069:SF29">
    <property type="entry name" value="HEMOGLOBIN AND HEMOGLOBIN-HAPTOGLOBIN-BINDING PROTEIN 1-RELATED"/>
    <property type="match status" value="1"/>
</dbReference>
<evidence type="ECO:0000256" key="7">
    <source>
        <dbReference type="ARBA" id="ARBA00023237"/>
    </source>
</evidence>
<dbReference type="OrthoDB" id="9768177at2"/>
<dbReference type="InterPro" id="IPR023996">
    <property type="entry name" value="TonB-dep_OMP_SusC/RagA"/>
</dbReference>
<comment type="subcellular location">
    <subcellularLocation>
        <location evidence="1 8">Cell outer membrane</location>
        <topology evidence="1 8">Multi-pass membrane protein</topology>
    </subcellularLocation>
</comment>
<dbReference type="NCBIfam" id="TIGR04057">
    <property type="entry name" value="SusC_RagA_signa"/>
    <property type="match status" value="1"/>
</dbReference>
<accession>A0A5C7AWX4</accession>
<dbReference type="PROSITE" id="PS52016">
    <property type="entry name" value="TONB_DEPENDENT_REC_3"/>
    <property type="match status" value="1"/>
</dbReference>
<keyword evidence="4 8" id="KW-0812">Transmembrane</keyword>
<dbReference type="PANTHER" id="PTHR30069">
    <property type="entry name" value="TONB-DEPENDENT OUTER MEMBRANE RECEPTOR"/>
    <property type="match status" value="1"/>
</dbReference>
<sequence>MSCFFKFDFKRKLTVFVLATAILQLNANTFKNETPLKAKAELQQLTVSGTVSDATGPLPGVNIVVKGTTQGTQTDFDGNYSISVNANATLVFSFLGFKTKEVAVGNTSTLNVTLEEDVAGLDEIVVVGYTTRKRGELTGSVSTVKSKDIENTSNRDVAKSLSGRVSGLVVSDRGGYPGSNDFSLLIRGVSTLNNNQPLILIDGVQSGFGTFNQLAPQDIASVSVLKDGAAAIYGNRAANGVIIVTTKRGKSGKPKISLSTSYSLSSFSVTPDLMNSEQYAIYENEIAERNGATLPFTQEQINNFASGEGVSTDWADLTFANSSPETRSSVSISGGSEKTSYFVSGDFIDRQGIFASGDLNFKQTQVRSNLDIKLTDDIKVSVDLSGRFAVDEQPGVDAAFIYKHIYTNLPTEVGQYSNGLYGWGGENGANPRVMSSSQSGFLDRDTNDLRGRIALDWKLDNITEGLSANAYVGLRRMNNNTKSWYTPWTIYRFDDVTGDYNPETGFSQRGQQRILREDFWKFDETLINATLRYNNTFGKHSINTFVGFEQQTSETSNFWAQKQDFPTPDHPYLFAGSSEGIIANGSASESALLSYLGSFAYNFDSKYYLELTVRRDGSSNFGPGKRFDTFYSIGGSWALNKDFLKDVSWIDALNLRASYSVMGNDRIQPFQFLTRYSYGNTNPDSARPNYYVFGETGVTFNGFRSDNVPNPNVTWETAYMSNFALSFALLDNRLTGDVNYFKQRREDILIPRSGNVADFTGIRFPDENLGRVDSHGLEVTLGWADQVNDNFSYNLGFNFTQAKNEIKTFPQPDNVPDALRLEGSPIGSYVVYPTNGIFRDQAQVDATPVKLAGTVEGEPIYVDTNGDDVIDDKDRVRRSTSNIPEIQYGISGGFNYKNWNFNMLLQGQAKAEALVFFDQNGAKPTYVFDQRWTPNNRNSRYPRAFGLNDTYSGSQSGNADNFQGADLWLHDASFLRLKEVEVGYTIPKEVAKFASIKLFARGFNLLTMFSDIADLGLDPEATGYNNFRDATYPSLKMYTFGVNFNF</sequence>
<gene>
    <name evidence="11" type="ORF">FUA26_11830</name>
</gene>
<organism evidence="11 12">
    <name type="scientific">Seonamhaeicola algicola</name>
    <dbReference type="NCBI Taxonomy" id="1719036"/>
    <lineage>
        <taxon>Bacteria</taxon>
        <taxon>Pseudomonadati</taxon>
        <taxon>Bacteroidota</taxon>
        <taxon>Flavobacteriia</taxon>
        <taxon>Flavobacteriales</taxon>
        <taxon>Flavobacteriaceae</taxon>
    </lineage>
</organism>
<evidence type="ECO:0000256" key="2">
    <source>
        <dbReference type="ARBA" id="ARBA00022448"/>
    </source>
</evidence>
<feature type="chain" id="PRO_5022978254" evidence="9">
    <location>
        <begin position="28"/>
        <end position="1046"/>
    </location>
</feature>
<evidence type="ECO:0000256" key="9">
    <source>
        <dbReference type="SAM" id="SignalP"/>
    </source>
</evidence>
<evidence type="ECO:0000259" key="10">
    <source>
        <dbReference type="Pfam" id="PF07715"/>
    </source>
</evidence>
<evidence type="ECO:0000313" key="12">
    <source>
        <dbReference type="Proteomes" id="UP000321790"/>
    </source>
</evidence>
<evidence type="ECO:0000256" key="4">
    <source>
        <dbReference type="ARBA" id="ARBA00022692"/>
    </source>
</evidence>
<keyword evidence="12" id="KW-1185">Reference proteome</keyword>
<keyword evidence="5 9" id="KW-0732">Signal</keyword>
<evidence type="ECO:0000313" key="11">
    <source>
        <dbReference type="EMBL" id="TXE10202.1"/>
    </source>
</evidence>
<dbReference type="GO" id="GO:0015344">
    <property type="term" value="F:siderophore uptake transmembrane transporter activity"/>
    <property type="evidence" value="ECO:0007669"/>
    <property type="project" value="TreeGrafter"/>
</dbReference>
<reference evidence="12" key="1">
    <citation type="submission" date="2019-08" db="EMBL/GenBank/DDBJ databases">
        <title>Seonamhaeicola sediminis sp. nov., isolated from marine sediment.</title>
        <authorList>
            <person name="Cao W.R."/>
        </authorList>
    </citation>
    <scope>NUCLEOTIDE SEQUENCE [LARGE SCALE GENOMIC DNA]</scope>
    <source>
        <strain evidence="12">Gy8</strain>
    </source>
</reference>
<protein>
    <submittedName>
        <fullName evidence="11">TonB-dependent receptor</fullName>
    </submittedName>
</protein>
<dbReference type="InterPro" id="IPR036942">
    <property type="entry name" value="Beta-barrel_TonB_sf"/>
</dbReference>
<dbReference type="NCBIfam" id="TIGR04056">
    <property type="entry name" value="OMP_RagA_SusC"/>
    <property type="match status" value="1"/>
</dbReference>
<keyword evidence="2 8" id="KW-0813">Transport</keyword>
<feature type="signal peptide" evidence="9">
    <location>
        <begin position="1"/>
        <end position="27"/>
    </location>
</feature>
<evidence type="ECO:0000256" key="3">
    <source>
        <dbReference type="ARBA" id="ARBA00022452"/>
    </source>
</evidence>
<name>A0A5C7AWX4_9FLAO</name>
<dbReference type="InterPro" id="IPR039426">
    <property type="entry name" value="TonB-dep_rcpt-like"/>
</dbReference>
<dbReference type="Pfam" id="PF07715">
    <property type="entry name" value="Plug"/>
    <property type="match status" value="1"/>
</dbReference>
<dbReference type="Gene3D" id="2.40.170.20">
    <property type="entry name" value="TonB-dependent receptor, beta-barrel domain"/>
    <property type="match status" value="1"/>
</dbReference>
<keyword evidence="6 8" id="KW-0472">Membrane</keyword>
<dbReference type="Proteomes" id="UP000321790">
    <property type="component" value="Unassembled WGS sequence"/>
</dbReference>
<dbReference type="InterPro" id="IPR012910">
    <property type="entry name" value="Plug_dom"/>
</dbReference>
<evidence type="ECO:0000256" key="8">
    <source>
        <dbReference type="PROSITE-ProRule" id="PRU01360"/>
    </source>
</evidence>
<comment type="caution">
    <text evidence="11">The sequence shown here is derived from an EMBL/GenBank/DDBJ whole genome shotgun (WGS) entry which is preliminary data.</text>
</comment>
<keyword evidence="7 8" id="KW-0998">Cell outer membrane</keyword>
<comment type="similarity">
    <text evidence="8">Belongs to the TonB-dependent receptor family.</text>
</comment>
<dbReference type="Pfam" id="PF13715">
    <property type="entry name" value="CarbopepD_reg_2"/>
    <property type="match status" value="1"/>
</dbReference>
<dbReference type="EMBL" id="VOSC01000025">
    <property type="protein sequence ID" value="TXE10202.1"/>
    <property type="molecule type" value="Genomic_DNA"/>
</dbReference>
<dbReference type="InterPro" id="IPR008969">
    <property type="entry name" value="CarboxyPept-like_regulatory"/>
</dbReference>
<dbReference type="SUPFAM" id="SSF56935">
    <property type="entry name" value="Porins"/>
    <property type="match status" value="1"/>
</dbReference>